<reference evidence="1 2" key="1">
    <citation type="submission" date="2018-11" db="EMBL/GenBank/DDBJ databases">
        <title>Draft genome sequence of Gordonia sp. RS15-1S isolated from rice stems.</title>
        <authorList>
            <person name="Muangham S."/>
        </authorList>
    </citation>
    <scope>NUCLEOTIDE SEQUENCE [LARGE SCALE GENOMIC DNA]</scope>
    <source>
        <strain evidence="1 2">RS15-1S</strain>
    </source>
</reference>
<gene>
    <name evidence="1" type="ORF">EF294_15320</name>
</gene>
<dbReference type="EMBL" id="RKMH01000011">
    <property type="protein sequence ID" value="RPA58537.1"/>
    <property type="molecule type" value="Genomic_DNA"/>
</dbReference>
<dbReference type="AlphaFoldDB" id="A0A3N4GAX5"/>
<dbReference type="OrthoDB" id="494805at2"/>
<dbReference type="Proteomes" id="UP000267536">
    <property type="component" value="Unassembled WGS sequence"/>
</dbReference>
<keyword evidence="2" id="KW-1185">Reference proteome</keyword>
<evidence type="ECO:0000313" key="2">
    <source>
        <dbReference type="Proteomes" id="UP000267536"/>
    </source>
</evidence>
<sequence length="254" mass="28737">MTGPIEQGFVDVGIPRELIDELVEAYSEAKRRYRLGDLRPSAVEGGRFSEAAFRILEWESKGSYTPLGTTLSKVPTLVNQLESCTSSSDSIRFHIPRTLRAIYDIRNKRNIAHLADGIDPNTQDGTFVIGVLDWVMAELVRLFHSVEAAEAQRLIEALVSKEVPALQIIEERPVFLTKLTAGQRVLVVLYWQSPSFVTRHQLRDWLPESDRRNLGTNLGRLEGSRFIHRIDDRIYLTELGIKEVEAKDLLAPAD</sequence>
<organism evidence="1 2">
    <name type="scientific">Gordonia oryzae</name>
    <dbReference type="NCBI Taxonomy" id="2487349"/>
    <lineage>
        <taxon>Bacteria</taxon>
        <taxon>Bacillati</taxon>
        <taxon>Actinomycetota</taxon>
        <taxon>Actinomycetes</taxon>
        <taxon>Mycobacteriales</taxon>
        <taxon>Gordoniaceae</taxon>
        <taxon>Gordonia</taxon>
    </lineage>
</organism>
<accession>A0A3N4GAX5</accession>
<proteinExistence type="predicted"/>
<evidence type="ECO:0000313" key="1">
    <source>
        <dbReference type="EMBL" id="RPA58537.1"/>
    </source>
</evidence>
<dbReference type="RefSeq" id="WP_123931546.1">
    <property type="nucleotide sequence ID" value="NZ_JBPSDP010000011.1"/>
</dbReference>
<name>A0A3N4GAX5_9ACTN</name>
<comment type="caution">
    <text evidence="1">The sequence shown here is derived from an EMBL/GenBank/DDBJ whole genome shotgun (WGS) entry which is preliminary data.</text>
</comment>
<protein>
    <submittedName>
        <fullName evidence="1">Uncharacterized protein</fullName>
    </submittedName>
</protein>